<dbReference type="Proteomes" id="UP000002595">
    <property type="component" value="Chromosome"/>
</dbReference>
<dbReference type="GO" id="GO:0004049">
    <property type="term" value="F:anthranilate synthase activity"/>
    <property type="evidence" value="ECO:0007669"/>
    <property type="project" value="UniProtKB-EC"/>
</dbReference>
<keyword evidence="4" id="KW-0028">Amino-acid biosynthesis</keyword>
<dbReference type="STRING" id="384616.Pisl_0268"/>
<sequence length="351" mass="38717">MGARAYFEYGGRRLYVEGRAVYSLEEAVAEAQRGRAVVGVFAFDAVSPWDDGFRPPPRPGWPTYLFVVGEEGEPPAWGGDYGARLVYEEPRGLFERRVAEAKRALEAGEVFQLVVARFRQYRFAGSPEALFNAVRRAVGGKYYYFVEVDGLFLVGASPETLVSCWGGRAVSGPIGGTRPRGRTPEEDAALETELRESVKDRAEHIMLVDSVRNDLGRVCRWGAVSVSSMLAVEKYSHYQHLVSYVECQLDKFYRPVDAVRALNPTTTVSGVPKPRALELLSQLEEPRGPFAGSVGVVARDGVEFAVVIRSVYGIDGDLYLWAGAGIVTDSKPHAEWEETEVKMAPLAKLLT</sequence>
<gene>
    <name evidence="7" type="ordered locus">Pisl_0268</name>
</gene>
<dbReference type="GO" id="GO:0000162">
    <property type="term" value="P:L-tryptophan biosynthetic process"/>
    <property type="evidence" value="ECO:0007669"/>
    <property type="project" value="UniProtKB-UniPathway"/>
</dbReference>
<dbReference type="KEGG" id="pis:Pisl_0268"/>
<dbReference type="InterPro" id="IPR019999">
    <property type="entry name" value="Anth_synth_I-like"/>
</dbReference>
<evidence type="ECO:0000259" key="6">
    <source>
        <dbReference type="Pfam" id="PF00425"/>
    </source>
</evidence>
<dbReference type="Pfam" id="PF00425">
    <property type="entry name" value="Chorismate_bind"/>
    <property type="match status" value="1"/>
</dbReference>
<evidence type="ECO:0000313" key="8">
    <source>
        <dbReference type="Proteomes" id="UP000002595"/>
    </source>
</evidence>
<comment type="similarity">
    <text evidence="2">Belongs to the anthranilate synthase component I family.</text>
</comment>
<dbReference type="EC" id="4.1.3.27" evidence="3"/>
<feature type="domain" description="Chorismate-utilising enzyme C-terminal" evidence="6">
    <location>
        <begin position="94"/>
        <end position="342"/>
    </location>
</feature>
<dbReference type="EMBL" id="CP000504">
    <property type="protein sequence ID" value="ABL87447.1"/>
    <property type="molecule type" value="Genomic_DNA"/>
</dbReference>
<comment type="pathway">
    <text evidence="1">Amino-acid biosynthesis; L-tryptophan biosynthesis; L-tryptophan from chorismate: step 1/5.</text>
</comment>
<keyword evidence="4" id="KW-0822">Tryptophan biosynthesis</keyword>
<evidence type="ECO:0000256" key="3">
    <source>
        <dbReference type="ARBA" id="ARBA00012266"/>
    </source>
</evidence>
<evidence type="ECO:0000256" key="2">
    <source>
        <dbReference type="ARBA" id="ARBA00009562"/>
    </source>
</evidence>
<dbReference type="SUPFAM" id="SSF56322">
    <property type="entry name" value="ADC synthase"/>
    <property type="match status" value="1"/>
</dbReference>
<dbReference type="eggNOG" id="arCOG02014">
    <property type="taxonomic scope" value="Archaea"/>
</dbReference>
<evidence type="ECO:0000313" key="7">
    <source>
        <dbReference type="EMBL" id="ABL87447.1"/>
    </source>
</evidence>
<protein>
    <recommendedName>
        <fullName evidence="3">anthranilate synthase</fullName>
        <ecNumber evidence="3">4.1.3.27</ecNumber>
    </recommendedName>
</protein>
<keyword evidence="7" id="KW-0456">Lyase</keyword>
<dbReference type="InterPro" id="IPR005801">
    <property type="entry name" value="ADC_synthase"/>
</dbReference>
<evidence type="ECO:0000256" key="4">
    <source>
        <dbReference type="ARBA" id="ARBA00022822"/>
    </source>
</evidence>
<dbReference type="PANTHER" id="PTHR11236:SF9">
    <property type="entry name" value="ANTHRANILATE SYNTHASE COMPONENT 1"/>
    <property type="match status" value="1"/>
</dbReference>
<comment type="catalytic activity">
    <reaction evidence="5">
        <text>chorismate + L-glutamine = anthranilate + pyruvate + L-glutamate + H(+)</text>
        <dbReference type="Rhea" id="RHEA:21732"/>
        <dbReference type="ChEBI" id="CHEBI:15361"/>
        <dbReference type="ChEBI" id="CHEBI:15378"/>
        <dbReference type="ChEBI" id="CHEBI:16567"/>
        <dbReference type="ChEBI" id="CHEBI:29748"/>
        <dbReference type="ChEBI" id="CHEBI:29985"/>
        <dbReference type="ChEBI" id="CHEBI:58359"/>
        <dbReference type="EC" id="4.1.3.27"/>
    </reaction>
</comment>
<reference evidence="7" key="1">
    <citation type="submission" date="2006-12" db="EMBL/GenBank/DDBJ databases">
        <title>Complete sequence of Pyrobaculum islandicum DSM 4184.</title>
        <authorList>
            <person name="Copeland A."/>
            <person name="Lucas S."/>
            <person name="Lapidus A."/>
            <person name="Barry K."/>
            <person name="Detter J.C."/>
            <person name="Glavina del Rio T."/>
            <person name="Dalin E."/>
            <person name="Tice H."/>
            <person name="Pitluck S."/>
            <person name="Meincke L."/>
            <person name="Brettin T."/>
            <person name="Bruce D."/>
            <person name="Han C."/>
            <person name="Tapia R."/>
            <person name="Gilna P."/>
            <person name="Schmutz J."/>
            <person name="Larimer F."/>
            <person name="Land M."/>
            <person name="Hauser L."/>
            <person name="Kyrpides N."/>
            <person name="Mikhailova N."/>
            <person name="Cozen A.E."/>
            <person name="Fitz-Gibbon S.T."/>
            <person name="House C.H."/>
            <person name="Saltikov C."/>
            <person name="Lowe T."/>
            <person name="Richardson P."/>
        </authorList>
    </citation>
    <scope>NUCLEOTIDE SEQUENCE [LARGE SCALE GENOMIC DNA]</scope>
    <source>
        <strain evidence="7">DSM 4184</strain>
    </source>
</reference>
<evidence type="ECO:0000256" key="1">
    <source>
        <dbReference type="ARBA" id="ARBA00004873"/>
    </source>
</evidence>
<name>A1RR65_PYRIL</name>
<dbReference type="PANTHER" id="PTHR11236">
    <property type="entry name" value="AMINOBENZOATE/ANTHRANILATE SYNTHASE"/>
    <property type="match status" value="1"/>
</dbReference>
<proteinExistence type="inferred from homology"/>
<dbReference type="Gene3D" id="3.60.120.10">
    <property type="entry name" value="Anthranilate synthase"/>
    <property type="match status" value="1"/>
</dbReference>
<evidence type="ECO:0000256" key="5">
    <source>
        <dbReference type="ARBA" id="ARBA00047683"/>
    </source>
</evidence>
<dbReference type="PRINTS" id="PR00095">
    <property type="entry name" value="ANTSNTHASEI"/>
</dbReference>
<dbReference type="HOGENOM" id="CLU_006493_7_1_2"/>
<keyword evidence="8" id="KW-1185">Reference proteome</keyword>
<dbReference type="UniPathway" id="UPA00035">
    <property type="reaction ID" value="UER00040"/>
</dbReference>
<dbReference type="InterPro" id="IPR015890">
    <property type="entry name" value="Chorismate_C"/>
</dbReference>
<dbReference type="GeneID" id="4617222"/>
<dbReference type="RefSeq" id="WP_011762024.1">
    <property type="nucleotide sequence ID" value="NC_008701.1"/>
</dbReference>
<dbReference type="OrthoDB" id="25514at2157"/>
<accession>A1RR65</accession>
<dbReference type="AlphaFoldDB" id="A1RR65"/>
<keyword evidence="4" id="KW-0057">Aromatic amino acid biosynthesis</keyword>
<organism evidence="7 8">
    <name type="scientific">Pyrobaculum islandicum (strain DSM 4184 / JCM 9189 / GEO3)</name>
    <dbReference type="NCBI Taxonomy" id="384616"/>
    <lineage>
        <taxon>Archaea</taxon>
        <taxon>Thermoproteota</taxon>
        <taxon>Thermoprotei</taxon>
        <taxon>Thermoproteales</taxon>
        <taxon>Thermoproteaceae</taxon>
        <taxon>Pyrobaculum</taxon>
    </lineage>
</organism>